<name>A0ACC1XGR2_MELAZ</name>
<evidence type="ECO:0000313" key="2">
    <source>
        <dbReference type="Proteomes" id="UP001164539"/>
    </source>
</evidence>
<sequence length="253" mass="28940">MQEIMGDMGNLIILVTSSLFLCLLLALIKILHKLWWTPMRIQCQMNSQGIKGPSYRFIYGNTKEIIKLRKGTLGQNPWLLCHMTYFPKFSLMFTYGSIRNNYLHWFGPQPQLVVAEAELVKEILNNRDGAFPKADSTEFVEKLLGDGLFTADGDKWAKQRKLANHAFHGESLKGMIPAMIARVEMMLERTAFGSSYLEGKKIFDMLMKLIELANRNAFRLRFPVIGKLWKTADEIEAVKLEKGIWNSVIGMTS</sequence>
<dbReference type="EMBL" id="CM051402">
    <property type="protein sequence ID" value="KAJ4710706.1"/>
    <property type="molecule type" value="Genomic_DNA"/>
</dbReference>
<gene>
    <name evidence="1" type="ORF">OWV82_016860</name>
</gene>
<organism evidence="1 2">
    <name type="scientific">Melia azedarach</name>
    <name type="common">Chinaberry tree</name>
    <dbReference type="NCBI Taxonomy" id="155640"/>
    <lineage>
        <taxon>Eukaryota</taxon>
        <taxon>Viridiplantae</taxon>
        <taxon>Streptophyta</taxon>
        <taxon>Embryophyta</taxon>
        <taxon>Tracheophyta</taxon>
        <taxon>Spermatophyta</taxon>
        <taxon>Magnoliopsida</taxon>
        <taxon>eudicotyledons</taxon>
        <taxon>Gunneridae</taxon>
        <taxon>Pentapetalae</taxon>
        <taxon>rosids</taxon>
        <taxon>malvids</taxon>
        <taxon>Sapindales</taxon>
        <taxon>Meliaceae</taxon>
        <taxon>Melia</taxon>
    </lineage>
</organism>
<reference evidence="1 2" key="1">
    <citation type="journal article" date="2023" name="Science">
        <title>Complex scaffold remodeling in plant triterpene biosynthesis.</title>
        <authorList>
            <person name="De La Pena R."/>
            <person name="Hodgson H."/>
            <person name="Liu J.C."/>
            <person name="Stephenson M.J."/>
            <person name="Martin A.C."/>
            <person name="Owen C."/>
            <person name="Harkess A."/>
            <person name="Leebens-Mack J."/>
            <person name="Jimenez L.E."/>
            <person name="Osbourn A."/>
            <person name="Sattely E.S."/>
        </authorList>
    </citation>
    <scope>NUCLEOTIDE SEQUENCE [LARGE SCALE GENOMIC DNA]</scope>
    <source>
        <strain evidence="2">cv. JPN11</strain>
        <tissue evidence="1">Leaf</tissue>
    </source>
</reference>
<comment type="caution">
    <text evidence="1">The sequence shown here is derived from an EMBL/GenBank/DDBJ whole genome shotgun (WGS) entry which is preliminary data.</text>
</comment>
<dbReference type="Proteomes" id="UP001164539">
    <property type="component" value="Chromosome 9"/>
</dbReference>
<proteinExistence type="predicted"/>
<keyword evidence="2" id="KW-1185">Reference proteome</keyword>
<protein>
    <submittedName>
        <fullName evidence="1">Cytochrome P450</fullName>
    </submittedName>
</protein>
<accession>A0ACC1XGR2</accession>
<evidence type="ECO:0000313" key="1">
    <source>
        <dbReference type="EMBL" id="KAJ4710706.1"/>
    </source>
</evidence>